<dbReference type="AlphaFoldDB" id="A0A0K0XGH5"/>
<feature type="region of interest" description="Disordered" evidence="6">
    <location>
        <begin position="23"/>
        <end position="43"/>
    </location>
</feature>
<dbReference type="PANTHER" id="PTHR36115">
    <property type="entry name" value="PROLINE-RICH ANTIGEN HOMOLOG-RELATED"/>
    <property type="match status" value="1"/>
</dbReference>
<evidence type="ECO:0000313" key="10">
    <source>
        <dbReference type="Proteomes" id="UP000062255"/>
    </source>
</evidence>
<dbReference type="PIRSF" id="PIRSF021697">
    <property type="entry name" value="UCP021697"/>
    <property type="match status" value="1"/>
</dbReference>
<evidence type="ECO:0000259" key="8">
    <source>
        <dbReference type="Pfam" id="PF06271"/>
    </source>
</evidence>
<dbReference type="InterPro" id="IPR010432">
    <property type="entry name" value="RDD"/>
</dbReference>
<feature type="transmembrane region" description="Helical" evidence="7">
    <location>
        <begin position="133"/>
        <end position="152"/>
    </location>
</feature>
<evidence type="ECO:0000256" key="2">
    <source>
        <dbReference type="ARBA" id="ARBA00022475"/>
    </source>
</evidence>
<evidence type="ECO:0000256" key="7">
    <source>
        <dbReference type="SAM" id="Phobius"/>
    </source>
</evidence>
<protein>
    <submittedName>
        <fullName evidence="9">Membrane protein</fullName>
    </submittedName>
</protein>
<comment type="subcellular location">
    <subcellularLocation>
        <location evidence="1">Cell membrane</location>
        <topology evidence="1">Multi-pass membrane protein</topology>
    </subcellularLocation>
</comment>
<reference evidence="9 10" key="1">
    <citation type="submission" date="2015-07" db="EMBL/GenBank/DDBJ databases">
        <title>Complete genome sequence of Mycobacterium goodii X7B, a facultative thermophilic biodesulfurizing bacterium.</title>
        <authorList>
            <person name="Yu B."/>
            <person name="Li F."/>
            <person name="Xu P."/>
        </authorList>
    </citation>
    <scope>NUCLEOTIDE SEQUENCE [LARGE SCALE GENOMIC DNA]</scope>
    <source>
        <strain evidence="9 10">X7B</strain>
    </source>
</reference>
<dbReference type="OrthoDB" id="5187110at2"/>
<dbReference type="InterPro" id="IPR016795">
    <property type="entry name" value="UCP021697"/>
</dbReference>
<dbReference type="Proteomes" id="UP000062255">
    <property type="component" value="Chromosome"/>
</dbReference>
<feature type="transmembrane region" description="Helical" evidence="7">
    <location>
        <begin position="70"/>
        <end position="90"/>
    </location>
</feature>
<evidence type="ECO:0000256" key="3">
    <source>
        <dbReference type="ARBA" id="ARBA00022692"/>
    </source>
</evidence>
<feature type="transmembrane region" description="Helical" evidence="7">
    <location>
        <begin position="96"/>
        <end position="121"/>
    </location>
</feature>
<gene>
    <name evidence="9" type="ORF">AFA91_18655</name>
</gene>
<evidence type="ECO:0000256" key="4">
    <source>
        <dbReference type="ARBA" id="ARBA00022989"/>
    </source>
</evidence>
<dbReference type="PATRIC" id="fig|134601.6.peg.3863"/>
<keyword evidence="4 7" id="KW-1133">Transmembrane helix</keyword>
<evidence type="ECO:0000256" key="1">
    <source>
        <dbReference type="ARBA" id="ARBA00004651"/>
    </source>
</evidence>
<dbReference type="Pfam" id="PF06271">
    <property type="entry name" value="RDD"/>
    <property type="match status" value="1"/>
</dbReference>
<dbReference type="PANTHER" id="PTHR36115:SF6">
    <property type="entry name" value="PROLINE-RICH ANTIGEN HOMOLOG"/>
    <property type="match status" value="1"/>
</dbReference>
<evidence type="ECO:0000313" key="9">
    <source>
        <dbReference type="EMBL" id="AKS36452.1"/>
    </source>
</evidence>
<dbReference type="STRING" id="134601.AFA91_18655"/>
<feature type="domain" description="RDD" evidence="8">
    <location>
        <begin position="56"/>
        <end position="162"/>
    </location>
</feature>
<dbReference type="GO" id="GO:0005886">
    <property type="term" value="C:plasma membrane"/>
    <property type="evidence" value="ECO:0007669"/>
    <property type="project" value="UniProtKB-SubCell"/>
</dbReference>
<accession>A0A0K0XGH5</accession>
<name>A0A0K0XGH5_MYCGD</name>
<feature type="compositionally biased region" description="Low complexity" evidence="6">
    <location>
        <begin position="23"/>
        <end position="33"/>
    </location>
</feature>
<keyword evidence="5 7" id="KW-0472">Membrane</keyword>
<dbReference type="InterPro" id="IPR051791">
    <property type="entry name" value="Pra-immunoreactive"/>
</dbReference>
<proteinExistence type="predicted"/>
<dbReference type="EMBL" id="CP012150">
    <property type="protein sequence ID" value="AKS36452.1"/>
    <property type="molecule type" value="Genomic_DNA"/>
</dbReference>
<dbReference type="RefSeq" id="WP_049748865.1">
    <property type="nucleotide sequence ID" value="NZ_CP012150.1"/>
</dbReference>
<evidence type="ECO:0000256" key="6">
    <source>
        <dbReference type="SAM" id="MobiDB-lite"/>
    </source>
</evidence>
<keyword evidence="3 7" id="KW-0812">Transmembrane</keyword>
<organism evidence="9 10">
    <name type="scientific">Mycolicibacterium goodii</name>
    <name type="common">Mycobacterium goodii</name>
    <dbReference type="NCBI Taxonomy" id="134601"/>
    <lineage>
        <taxon>Bacteria</taxon>
        <taxon>Bacillati</taxon>
        <taxon>Actinomycetota</taxon>
        <taxon>Actinomycetes</taxon>
        <taxon>Mycobacteriales</taxon>
        <taxon>Mycobacteriaceae</taxon>
        <taxon>Mycolicibacterium</taxon>
    </lineage>
</organism>
<keyword evidence="2" id="KW-1003">Cell membrane</keyword>
<dbReference type="KEGG" id="mgo:AFA91_18655"/>
<sequence length="171" mass="17960">MARTNGSRLGSWLSGPGPFDAGHGADGNNGADGTARTGKYPGERLGLPEDGAGSIARTGRRLGALIVDWLIAYGLAALLMALGVIALPVLSTAVLVIWMVVGTVAVRLFSFTPGQYVLGLVVVPADGRDRIGIVRAFIRVVLIALVIPPLVFDSDMRSLHDRASFTAVLRR</sequence>
<evidence type="ECO:0000256" key="5">
    <source>
        <dbReference type="ARBA" id="ARBA00023136"/>
    </source>
</evidence>